<dbReference type="InterPro" id="IPR050213">
    <property type="entry name" value="GST_superfamily"/>
</dbReference>
<dbReference type="InterPro" id="IPR040079">
    <property type="entry name" value="Glutathione_S-Trfase"/>
</dbReference>
<dbReference type="GeneID" id="103512218"/>
<organism evidence="7 8">
    <name type="scientific">Diaphorina citri</name>
    <name type="common">Asian citrus psyllid</name>
    <dbReference type="NCBI Taxonomy" id="121845"/>
    <lineage>
        <taxon>Eukaryota</taxon>
        <taxon>Metazoa</taxon>
        <taxon>Ecdysozoa</taxon>
        <taxon>Arthropoda</taxon>
        <taxon>Hexapoda</taxon>
        <taxon>Insecta</taxon>
        <taxon>Pterygota</taxon>
        <taxon>Neoptera</taxon>
        <taxon>Paraneoptera</taxon>
        <taxon>Hemiptera</taxon>
        <taxon>Sternorrhyncha</taxon>
        <taxon>Psylloidea</taxon>
        <taxon>Psyllidae</taxon>
        <taxon>Diaphorininae</taxon>
        <taxon>Diaphorina</taxon>
    </lineage>
</organism>
<dbReference type="RefSeq" id="XP_008475194.1">
    <property type="nucleotide sequence ID" value="XM_008476972.2"/>
</dbReference>
<dbReference type="InterPro" id="IPR036282">
    <property type="entry name" value="Glutathione-S-Trfase_C_sf"/>
</dbReference>
<evidence type="ECO:0000313" key="8">
    <source>
        <dbReference type="RefSeq" id="XP_008475194.1"/>
    </source>
</evidence>
<evidence type="ECO:0000256" key="2">
    <source>
        <dbReference type="ARBA" id="ARBA00022679"/>
    </source>
</evidence>
<dbReference type="PROSITE" id="PS50404">
    <property type="entry name" value="GST_NTER"/>
    <property type="match status" value="1"/>
</dbReference>
<dbReference type="Gene3D" id="3.40.30.10">
    <property type="entry name" value="Glutaredoxin"/>
    <property type="match status" value="1"/>
</dbReference>
<dbReference type="GO" id="GO:0004602">
    <property type="term" value="F:glutathione peroxidase activity"/>
    <property type="evidence" value="ECO:0007669"/>
    <property type="project" value="UniProtKB-ARBA"/>
</dbReference>
<feature type="domain" description="GST C-terminal" evidence="6">
    <location>
        <begin position="81"/>
        <end position="203"/>
    </location>
</feature>
<dbReference type="InterPro" id="IPR010987">
    <property type="entry name" value="Glutathione-S-Trfase_C-like"/>
</dbReference>
<dbReference type="EC" id="2.5.1.18" evidence="1"/>
<dbReference type="PROSITE" id="PS50405">
    <property type="entry name" value="GST_CTER"/>
    <property type="match status" value="1"/>
</dbReference>
<evidence type="ECO:0000259" key="5">
    <source>
        <dbReference type="PROSITE" id="PS50404"/>
    </source>
</evidence>
<accession>A0A1S3D628</accession>
<evidence type="ECO:0000313" key="7">
    <source>
        <dbReference type="Proteomes" id="UP000079169"/>
    </source>
</evidence>
<dbReference type="PANTHER" id="PTHR11571">
    <property type="entry name" value="GLUTATHIONE S-TRANSFERASE"/>
    <property type="match status" value="1"/>
</dbReference>
<dbReference type="SUPFAM" id="SSF47616">
    <property type="entry name" value="GST C-terminal domain-like"/>
    <property type="match status" value="1"/>
</dbReference>
<dbReference type="FunFam" id="3.40.30.10:FF:000035">
    <property type="entry name" value="hematopoietic prostaglandin D synthase"/>
    <property type="match status" value="1"/>
</dbReference>
<dbReference type="Pfam" id="PF02798">
    <property type="entry name" value="GST_N"/>
    <property type="match status" value="1"/>
</dbReference>
<dbReference type="InterPro" id="IPR004046">
    <property type="entry name" value="GST_C"/>
</dbReference>
<dbReference type="InterPro" id="IPR036249">
    <property type="entry name" value="Thioredoxin-like_sf"/>
</dbReference>
<dbReference type="SUPFAM" id="SSF52833">
    <property type="entry name" value="Thioredoxin-like"/>
    <property type="match status" value="1"/>
</dbReference>
<dbReference type="PANTHER" id="PTHR11571:SF224">
    <property type="entry name" value="HEMATOPOIETIC PROSTAGLANDIN D SYNTHASE"/>
    <property type="match status" value="1"/>
</dbReference>
<proteinExistence type="inferred from homology"/>
<feature type="domain" description="GST N-terminal" evidence="5">
    <location>
        <begin position="2"/>
        <end position="79"/>
    </location>
</feature>
<dbReference type="GO" id="GO:0006749">
    <property type="term" value="P:glutathione metabolic process"/>
    <property type="evidence" value="ECO:0007669"/>
    <property type="project" value="TreeGrafter"/>
</dbReference>
<dbReference type="OMA" id="CANEPEY"/>
<evidence type="ECO:0000256" key="3">
    <source>
        <dbReference type="ARBA" id="ARBA00038317"/>
    </source>
</evidence>
<dbReference type="Pfam" id="PF14497">
    <property type="entry name" value="GST_C_3"/>
    <property type="match status" value="1"/>
</dbReference>
<dbReference type="STRING" id="121845.A0A1S3D628"/>
<keyword evidence="2" id="KW-0808">Transferase</keyword>
<dbReference type="FunFam" id="1.20.1050.10:FF:000030">
    <property type="entry name" value="Glutathione S-transferase S1"/>
    <property type="match status" value="1"/>
</dbReference>
<protein>
    <recommendedName>
        <fullName evidence="1">glutathione transferase</fullName>
        <ecNumber evidence="1">2.5.1.18</ecNumber>
    </recommendedName>
</protein>
<dbReference type="SFLD" id="SFLDS00019">
    <property type="entry name" value="Glutathione_Transferase_(cytos"/>
    <property type="match status" value="1"/>
</dbReference>
<dbReference type="Gene3D" id="1.20.1050.10">
    <property type="match status" value="1"/>
</dbReference>
<dbReference type="GO" id="GO:0004364">
    <property type="term" value="F:glutathione transferase activity"/>
    <property type="evidence" value="ECO:0007669"/>
    <property type="project" value="UniProtKB-EC"/>
</dbReference>
<dbReference type="PaxDb" id="121845-A0A1S3D628"/>
<name>A0A1S3D628_DIACI</name>
<dbReference type="InterPro" id="IPR004045">
    <property type="entry name" value="Glutathione_S-Trfase_N"/>
</dbReference>
<evidence type="ECO:0000256" key="1">
    <source>
        <dbReference type="ARBA" id="ARBA00012452"/>
    </source>
</evidence>
<evidence type="ECO:0000259" key="6">
    <source>
        <dbReference type="PROSITE" id="PS50405"/>
    </source>
</evidence>
<reference evidence="8" key="1">
    <citation type="submission" date="2025-08" db="UniProtKB">
        <authorList>
            <consortium name="RefSeq"/>
        </authorList>
    </citation>
    <scope>IDENTIFICATION</scope>
</reference>
<comment type="similarity">
    <text evidence="3">Belongs to the GST superfamily. Sigma family.</text>
</comment>
<sequence length="203" mass="23797">MPAYKLIYFPVKALAEPIRFLLSYMEQDFEDYRFEREQWPEIKPKMPFGKVPVLEVDGKQLHQSAAICRYLAKQCGLNGKDAWEDLQIDIAFETFNDFRAAVSSYHYDHHEESKKLKWEPLSKETIPYYQANFEELAKNNGGYLANGKLSWADIYFVACLDYMNVMAKQDLVENTPTLKKLRDEVLAIPTIKKWVEKRPQSEV</sequence>
<dbReference type="CDD" id="cd03039">
    <property type="entry name" value="GST_N_Sigma_like"/>
    <property type="match status" value="1"/>
</dbReference>
<dbReference type="SFLD" id="SFLDG00363">
    <property type="entry name" value="AMPS_(cytGST):_Alpha-__Mu-__Pi"/>
    <property type="match status" value="1"/>
</dbReference>
<keyword evidence="7" id="KW-1185">Reference proteome</keyword>
<comment type="catalytic activity">
    <reaction evidence="4">
        <text>RX + glutathione = an S-substituted glutathione + a halide anion + H(+)</text>
        <dbReference type="Rhea" id="RHEA:16437"/>
        <dbReference type="ChEBI" id="CHEBI:15378"/>
        <dbReference type="ChEBI" id="CHEBI:16042"/>
        <dbReference type="ChEBI" id="CHEBI:17792"/>
        <dbReference type="ChEBI" id="CHEBI:57925"/>
        <dbReference type="ChEBI" id="CHEBI:90779"/>
        <dbReference type="EC" id="2.5.1.18"/>
    </reaction>
</comment>
<evidence type="ECO:0000256" key="4">
    <source>
        <dbReference type="ARBA" id="ARBA00047960"/>
    </source>
</evidence>
<dbReference type="AlphaFoldDB" id="A0A1S3D628"/>
<gene>
    <name evidence="8" type="primary">LOC103512218</name>
</gene>
<dbReference type="SFLD" id="SFLDG01205">
    <property type="entry name" value="AMPS.1"/>
    <property type="match status" value="1"/>
</dbReference>
<dbReference type="Proteomes" id="UP000079169">
    <property type="component" value="Unplaced"/>
</dbReference>
<dbReference type="CDD" id="cd03192">
    <property type="entry name" value="GST_C_Sigma_like"/>
    <property type="match status" value="1"/>
</dbReference>